<feature type="domain" description="Thioredoxin" evidence="12">
    <location>
        <begin position="245"/>
        <end position="369"/>
    </location>
</feature>
<organism evidence="13 14">
    <name type="scientific">Dioscorea zingiberensis</name>
    <dbReference type="NCBI Taxonomy" id="325984"/>
    <lineage>
        <taxon>Eukaryota</taxon>
        <taxon>Viridiplantae</taxon>
        <taxon>Streptophyta</taxon>
        <taxon>Embryophyta</taxon>
        <taxon>Tracheophyta</taxon>
        <taxon>Spermatophyta</taxon>
        <taxon>Magnoliopsida</taxon>
        <taxon>Liliopsida</taxon>
        <taxon>Dioscoreales</taxon>
        <taxon>Dioscoreaceae</taxon>
        <taxon>Dioscorea</taxon>
    </lineage>
</organism>
<comment type="caution">
    <text evidence="13">The sequence shown here is derived from an EMBL/GenBank/DDBJ whole genome shotgun (WGS) entry which is preliminary data.</text>
</comment>
<dbReference type="SMART" id="SM00028">
    <property type="entry name" value="TPR"/>
    <property type="match status" value="3"/>
</dbReference>
<evidence type="ECO:0000256" key="9">
    <source>
        <dbReference type="ARBA" id="ARBA00076793"/>
    </source>
</evidence>
<dbReference type="FunFam" id="3.40.30.10:FF:000240">
    <property type="entry name" value="TPR repeat-containing thioredoxin TDX"/>
    <property type="match status" value="1"/>
</dbReference>
<dbReference type="FunFam" id="1.25.40.10:FF:000112">
    <property type="entry name" value="FAM10 family protein"/>
    <property type="match status" value="1"/>
</dbReference>
<dbReference type="InterPro" id="IPR019734">
    <property type="entry name" value="TPR_rpt"/>
</dbReference>
<feature type="region of interest" description="Disordered" evidence="11">
    <location>
        <begin position="41"/>
        <end position="96"/>
    </location>
</feature>
<comment type="similarity">
    <text evidence="1">Belongs to the thioredoxin family.</text>
</comment>
<dbReference type="PROSITE" id="PS00194">
    <property type="entry name" value="THIOREDOXIN_1"/>
    <property type="match status" value="1"/>
</dbReference>
<evidence type="ECO:0000256" key="4">
    <source>
        <dbReference type="ARBA" id="ARBA00022803"/>
    </source>
</evidence>
<keyword evidence="2" id="KW-0813">Transport</keyword>
<dbReference type="OrthoDB" id="2121326at2759"/>
<dbReference type="GO" id="GO:0000118">
    <property type="term" value="C:histone deacetylase complex"/>
    <property type="evidence" value="ECO:0007669"/>
    <property type="project" value="TreeGrafter"/>
</dbReference>
<dbReference type="Gene3D" id="3.40.30.10">
    <property type="entry name" value="Glutaredoxin"/>
    <property type="match status" value="1"/>
</dbReference>
<dbReference type="PANTHER" id="PTHR45883">
    <property type="entry name" value="HSC70-INTERACTING PROTEIN"/>
    <property type="match status" value="1"/>
</dbReference>
<evidence type="ECO:0000256" key="8">
    <source>
        <dbReference type="ARBA" id="ARBA00074081"/>
    </source>
</evidence>
<dbReference type="Proteomes" id="UP001085076">
    <property type="component" value="Miscellaneous, Linkage group lg01"/>
</dbReference>
<sequence length="371" mass="41312">MDPERVAQLKQLVGLCKSNPALLHDPSLGFFKDYLQSLGARVPEQSSSRSQKAEDEEDEIVESDLELDGDVIDPDDDPPQKMGDPSVEVSEESRDAAQLSKSKAMEAIAKGNLDEAIEHLTEAILLNPSSAILYATRASVFVKMMKPNAAVRDADAALKINPDSAKGYKSRGMARAMLGQWEAAASDLHLASTLDYDEEIYSVLKKVEPNVQKIEEHRRKYERLRKAREARKIQHEKNHQSAKAWDPRDEDPDSLADLRDGEVISVHSSTELEKALKAAANLSRLVILYFTATWCGPCRFMAPVYTSLAEKNHKVVFLKVDIDELGDVARHWNVSSVPTFFFVKNGKEVDKVIGADKNGLETKISQHMGKQ</sequence>
<feature type="compositionally biased region" description="Basic and acidic residues" evidence="11">
    <location>
        <begin position="230"/>
        <end position="239"/>
    </location>
</feature>
<keyword evidence="3" id="KW-0677">Repeat</keyword>
<dbReference type="InterPro" id="IPR017937">
    <property type="entry name" value="Thioredoxin_CS"/>
</dbReference>
<evidence type="ECO:0000256" key="2">
    <source>
        <dbReference type="ARBA" id="ARBA00022448"/>
    </source>
</evidence>
<feature type="repeat" description="TPR" evidence="10">
    <location>
        <begin position="97"/>
        <end position="130"/>
    </location>
</feature>
<evidence type="ECO:0000256" key="6">
    <source>
        <dbReference type="ARBA" id="ARBA00023157"/>
    </source>
</evidence>
<evidence type="ECO:0000256" key="3">
    <source>
        <dbReference type="ARBA" id="ARBA00022737"/>
    </source>
</evidence>
<dbReference type="PANTHER" id="PTHR45883:SF7">
    <property type="entry name" value="TPR REPEAT-CONTAINING THIOREDOXIN TDX"/>
    <property type="match status" value="1"/>
</dbReference>
<keyword evidence="5" id="KW-0249">Electron transport</keyword>
<dbReference type="Gene3D" id="6.10.250.3420">
    <property type="match status" value="1"/>
</dbReference>
<dbReference type="SUPFAM" id="SSF48452">
    <property type="entry name" value="TPR-like"/>
    <property type="match status" value="1"/>
</dbReference>
<evidence type="ECO:0000256" key="11">
    <source>
        <dbReference type="SAM" id="MobiDB-lite"/>
    </source>
</evidence>
<evidence type="ECO:0000259" key="12">
    <source>
        <dbReference type="PROSITE" id="PS51352"/>
    </source>
</evidence>
<dbReference type="AlphaFoldDB" id="A0A9D5D8F2"/>
<keyword evidence="14" id="KW-1185">Reference proteome</keyword>
<dbReference type="InterPro" id="IPR013766">
    <property type="entry name" value="Thioredoxin_domain"/>
</dbReference>
<dbReference type="PROSITE" id="PS50005">
    <property type="entry name" value="TPR"/>
    <property type="match status" value="1"/>
</dbReference>
<dbReference type="EMBL" id="JAGGNH010000001">
    <property type="protein sequence ID" value="KAJ0987215.1"/>
    <property type="molecule type" value="Genomic_DNA"/>
</dbReference>
<dbReference type="InterPro" id="IPR034649">
    <property type="entry name" value="Hip_N"/>
</dbReference>
<dbReference type="PROSITE" id="PS51352">
    <property type="entry name" value="THIOREDOXIN_2"/>
    <property type="match status" value="1"/>
</dbReference>
<protein>
    <recommendedName>
        <fullName evidence="8">TPR repeat-containing thioredoxin TDX</fullName>
    </recommendedName>
    <alternativeName>
        <fullName evidence="9">Tetratricoredoxin</fullName>
    </alternativeName>
</protein>
<evidence type="ECO:0000313" key="13">
    <source>
        <dbReference type="EMBL" id="KAJ0987215.1"/>
    </source>
</evidence>
<dbReference type="GO" id="GO:0030544">
    <property type="term" value="F:Hsp70 protein binding"/>
    <property type="evidence" value="ECO:0007669"/>
    <property type="project" value="TreeGrafter"/>
</dbReference>
<name>A0A9D5D8F2_9LILI</name>
<feature type="region of interest" description="Disordered" evidence="11">
    <location>
        <begin position="229"/>
        <end position="254"/>
    </location>
</feature>
<keyword evidence="6" id="KW-1015">Disulfide bond</keyword>
<keyword evidence="7" id="KW-0676">Redox-active center</keyword>
<dbReference type="FunFam" id="6.10.250.3420:FF:000001">
    <property type="entry name" value="Hsc70-interacting protein-like protein"/>
    <property type="match status" value="1"/>
</dbReference>
<evidence type="ECO:0000256" key="10">
    <source>
        <dbReference type="PROSITE-ProRule" id="PRU00339"/>
    </source>
</evidence>
<evidence type="ECO:0000256" key="1">
    <source>
        <dbReference type="ARBA" id="ARBA00008987"/>
    </source>
</evidence>
<dbReference type="GO" id="GO:0016667">
    <property type="term" value="F:oxidoreductase activity, acting on a sulfur group of donors"/>
    <property type="evidence" value="ECO:0007669"/>
    <property type="project" value="UniProtKB-ARBA"/>
</dbReference>
<reference evidence="13" key="2">
    <citation type="journal article" date="2022" name="Hortic Res">
        <title>The genome of Dioscorea zingiberensis sheds light on the biosynthesis, origin and evolution of the medicinally important diosgenin saponins.</title>
        <authorList>
            <person name="Li Y."/>
            <person name="Tan C."/>
            <person name="Li Z."/>
            <person name="Guo J."/>
            <person name="Li S."/>
            <person name="Chen X."/>
            <person name="Wang C."/>
            <person name="Dai X."/>
            <person name="Yang H."/>
            <person name="Song W."/>
            <person name="Hou L."/>
            <person name="Xu J."/>
            <person name="Tong Z."/>
            <person name="Xu A."/>
            <person name="Yuan X."/>
            <person name="Wang W."/>
            <person name="Yang Q."/>
            <person name="Chen L."/>
            <person name="Sun Z."/>
            <person name="Wang K."/>
            <person name="Pan B."/>
            <person name="Chen J."/>
            <person name="Bao Y."/>
            <person name="Liu F."/>
            <person name="Qi X."/>
            <person name="Gang D.R."/>
            <person name="Wen J."/>
            <person name="Li J."/>
        </authorList>
    </citation>
    <scope>NUCLEOTIDE SEQUENCE</scope>
    <source>
        <strain evidence="13">Dzin_1.0</strain>
    </source>
</reference>
<dbReference type="GO" id="GO:0006950">
    <property type="term" value="P:response to stress"/>
    <property type="evidence" value="ECO:0007669"/>
    <property type="project" value="UniProtKB-ARBA"/>
</dbReference>
<dbReference type="CDD" id="cd14438">
    <property type="entry name" value="Hip_N"/>
    <property type="match status" value="1"/>
</dbReference>
<dbReference type="Pfam" id="PF00085">
    <property type="entry name" value="Thioredoxin"/>
    <property type="match status" value="1"/>
</dbReference>
<evidence type="ECO:0000256" key="5">
    <source>
        <dbReference type="ARBA" id="ARBA00022982"/>
    </source>
</evidence>
<dbReference type="GO" id="GO:0046983">
    <property type="term" value="F:protein dimerization activity"/>
    <property type="evidence" value="ECO:0007669"/>
    <property type="project" value="InterPro"/>
</dbReference>
<dbReference type="InterPro" id="IPR036249">
    <property type="entry name" value="Thioredoxin-like_sf"/>
</dbReference>
<keyword evidence="4 10" id="KW-0802">TPR repeat</keyword>
<accession>A0A9D5D8F2</accession>
<dbReference type="SUPFAM" id="SSF52833">
    <property type="entry name" value="Thioredoxin-like"/>
    <property type="match status" value="1"/>
</dbReference>
<evidence type="ECO:0000256" key="7">
    <source>
        <dbReference type="ARBA" id="ARBA00023284"/>
    </source>
</evidence>
<proteinExistence type="inferred from homology"/>
<reference evidence="13" key="1">
    <citation type="submission" date="2021-03" db="EMBL/GenBank/DDBJ databases">
        <authorList>
            <person name="Li Z."/>
            <person name="Yang C."/>
        </authorList>
    </citation>
    <scope>NUCLEOTIDE SEQUENCE</scope>
    <source>
        <strain evidence="13">Dzin_1.0</strain>
        <tissue evidence="13">Leaf</tissue>
    </source>
</reference>
<dbReference type="CDD" id="cd02947">
    <property type="entry name" value="TRX_family"/>
    <property type="match status" value="1"/>
</dbReference>
<dbReference type="InterPro" id="IPR011990">
    <property type="entry name" value="TPR-like_helical_dom_sf"/>
</dbReference>
<dbReference type="Gene3D" id="1.25.40.10">
    <property type="entry name" value="Tetratricopeptide repeat domain"/>
    <property type="match status" value="1"/>
</dbReference>
<dbReference type="Pfam" id="PF18253">
    <property type="entry name" value="HipN"/>
    <property type="match status" value="1"/>
</dbReference>
<gene>
    <name evidence="13" type="ORF">J5N97_005571</name>
</gene>
<evidence type="ECO:0000313" key="14">
    <source>
        <dbReference type="Proteomes" id="UP001085076"/>
    </source>
</evidence>
<feature type="compositionally biased region" description="Acidic residues" evidence="11">
    <location>
        <begin position="54"/>
        <end position="77"/>
    </location>
</feature>